<gene>
    <name evidence="1" type="ORF">MM415B02269_0010</name>
</gene>
<sequence>MARELINDENIPELSKIGHVDKWYLHSKKASKYQRWKQTTRLLEIPDGVIMRFESYSGDGMNNDISVALLFVPNVKLEIDKKTQIADIVPIIPTSAEETKKAEDLNEFVSGSGKKFKK</sequence>
<name>A0A6M3KTD9_9ZZZZ</name>
<proteinExistence type="predicted"/>
<organism evidence="1">
    <name type="scientific">viral metagenome</name>
    <dbReference type="NCBI Taxonomy" id="1070528"/>
    <lineage>
        <taxon>unclassified sequences</taxon>
        <taxon>metagenomes</taxon>
        <taxon>organismal metagenomes</taxon>
    </lineage>
</organism>
<accession>A0A6M3KTD9</accession>
<evidence type="ECO:0000313" key="1">
    <source>
        <dbReference type="EMBL" id="QJA85150.1"/>
    </source>
</evidence>
<dbReference type="EMBL" id="MT142557">
    <property type="protein sequence ID" value="QJA85150.1"/>
    <property type="molecule type" value="Genomic_DNA"/>
</dbReference>
<protein>
    <submittedName>
        <fullName evidence="1">Uncharacterized protein</fullName>
    </submittedName>
</protein>
<reference evidence="1" key="1">
    <citation type="submission" date="2020-03" db="EMBL/GenBank/DDBJ databases">
        <title>The deep terrestrial virosphere.</title>
        <authorList>
            <person name="Holmfeldt K."/>
            <person name="Nilsson E."/>
            <person name="Simone D."/>
            <person name="Lopez-Fernandez M."/>
            <person name="Wu X."/>
            <person name="de Brujin I."/>
            <person name="Lundin D."/>
            <person name="Andersson A."/>
            <person name="Bertilsson S."/>
            <person name="Dopson M."/>
        </authorList>
    </citation>
    <scope>NUCLEOTIDE SEQUENCE</scope>
    <source>
        <strain evidence="1">MM415B02269</strain>
    </source>
</reference>
<dbReference type="AlphaFoldDB" id="A0A6M3KTD9"/>